<organism evidence="2 3">
    <name type="scientific">Candidatus Roizmanbacteria bacterium GW2011_GWA2_35_19</name>
    <dbReference type="NCBI Taxonomy" id="1618478"/>
    <lineage>
        <taxon>Bacteria</taxon>
        <taxon>Candidatus Roizmaniibacteriota</taxon>
    </lineage>
</organism>
<gene>
    <name evidence="2" type="ORF">UR68_C0002G0056</name>
</gene>
<proteinExistence type="predicted"/>
<comment type="caution">
    <text evidence="2">The sequence shown here is derived from an EMBL/GenBank/DDBJ whole genome shotgun (WGS) entry which is preliminary data.</text>
</comment>
<dbReference type="Proteomes" id="UP000034457">
    <property type="component" value="Unassembled WGS sequence"/>
</dbReference>
<feature type="region of interest" description="Disordered" evidence="1">
    <location>
        <begin position="1"/>
        <end position="37"/>
    </location>
</feature>
<dbReference type="STRING" id="1618478.UR68_C0002G0056"/>
<name>A0A0G0BX81_9BACT</name>
<evidence type="ECO:0000313" key="3">
    <source>
        <dbReference type="Proteomes" id="UP000034457"/>
    </source>
</evidence>
<dbReference type="AlphaFoldDB" id="A0A0G0BX81"/>
<evidence type="ECO:0000256" key="1">
    <source>
        <dbReference type="SAM" id="MobiDB-lite"/>
    </source>
</evidence>
<accession>A0A0G0BX81</accession>
<evidence type="ECO:0000313" key="2">
    <source>
        <dbReference type="EMBL" id="KKP73833.1"/>
    </source>
</evidence>
<protein>
    <submittedName>
        <fullName evidence="2">Uncharacterized protein</fullName>
    </submittedName>
</protein>
<dbReference type="EMBL" id="LBQC01000002">
    <property type="protein sequence ID" value="KKP73833.1"/>
    <property type="molecule type" value="Genomic_DNA"/>
</dbReference>
<reference evidence="2 3" key="1">
    <citation type="journal article" date="2015" name="Nature">
        <title>rRNA introns, odd ribosomes, and small enigmatic genomes across a large radiation of phyla.</title>
        <authorList>
            <person name="Brown C.T."/>
            <person name="Hug L.A."/>
            <person name="Thomas B.C."/>
            <person name="Sharon I."/>
            <person name="Castelle C.J."/>
            <person name="Singh A."/>
            <person name="Wilkins M.J."/>
            <person name="Williams K.H."/>
            <person name="Banfield J.F."/>
        </authorList>
    </citation>
    <scope>NUCLEOTIDE SEQUENCE [LARGE SCALE GENOMIC DNA]</scope>
</reference>
<sequence>METVKVAQKRTRKPGSGGTESLILESRDGATSTEVDTGMKSCPIPEGTWITCYLGRISSGYCVGCLGLAHHCQAAETAKVSST</sequence>